<evidence type="ECO:0000256" key="2">
    <source>
        <dbReference type="ARBA" id="ARBA00022963"/>
    </source>
</evidence>
<dbReference type="SUPFAM" id="SSF52151">
    <property type="entry name" value="FabD/lysophospholipase-like"/>
    <property type="match status" value="1"/>
</dbReference>
<feature type="region of interest" description="Disordered" evidence="3">
    <location>
        <begin position="220"/>
        <end position="265"/>
    </location>
</feature>
<keyword evidence="6" id="KW-1185">Reference proteome</keyword>
<keyword evidence="4" id="KW-1133">Transmembrane helix</keyword>
<feature type="compositionally biased region" description="Polar residues" evidence="3">
    <location>
        <begin position="236"/>
        <end position="250"/>
    </location>
</feature>
<sequence>MTTTTVTAYPLSSLSAPTNAPQPAPIQTPASRGQSSNASATIGLASAAIVSSNVAAQSHSKRWLSDRQMIIIGLIFSILSTIGAFIALAPSFQSEKLGERQTSLAEWLALKDYRDFCQTLVEFGKSSLKCNQTLLMELPPPPGIDVPGTQLVRRDELFQEGPNQFAQRESPLALLSYFVLWALMVLICSAPIALAWWWVSPRAIKMNFPRPQTYLNRGMQEAVAGPESRRQRTETEGATSGSKQQEQSDTGLRRRTRNLTPGEVSCEESSGRRILNLSGSGGLHILSTLSILKHLMEAIDANSPPRPCELFHMICGTGDSILVALMLGRLGMSVDECIEIYSKFLVQANDGIEWEIEDLQKCVDEVLDYQALPNVSPYTEHSRYWSPDCPCPKKVDLSEFRELFLPRSSVKRIAFYTTDFGRDQYNLVADELAPDCLGCKAKRQWGWLDKSGFHAWTDASFTVELRGNACDFNSFDWLDTHVKTFSFRTTDQPSPTKSSAVNDTWTYLDQEETKDQVRAFVHAETRDIVQYSVGPASRRNKRGGLLGYLI</sequence>
<feature type="transmembrane region" description="Helical" evidence="4">
    <location>
        <begin position="178"/>
        <end position="199"/>
    </location>
</feature>
<dbReference type="EMBL" id="MU007015">
    <property type="protein sequence ID" value="KAF2434859.1"/>
    <property type="molecule type" value="Genomic_DNA"/>
</dbReference>
<dbReference type="OrthoDB" id="1658288at2759"/>
<evidence type="ECO:0000256" key="1">
    <source>
        <dbReference type="ARBA" id="ARBA00022801"/>
    </source>
</evidence>
<feature type="compositionally biased region" description="Polar residues" evidence="3">
    <location>
        <begin position="1"/>
        <end position="19"/>
    </location>
</feature>
<dbReference type="GO" id="GO:0047499">
    <property type="term" value="F:calcium-independent phospholipase A2 activity"/>
    <property type="evidence" value="ECO:0007669"/>
    <property type="project" value="TreeGrafter"/>
</dbReference>
<reference evidence="5" key="1">
    <citation type="journal article" date="2020" name="Stud. Mycol.">
        <title>101 Dothideomycetes genomes: a test case for predicting lifestyles and emergence of pathogens.</title>
        <authorList>
            <person name="Haridas S."/>
            <person name="Albert R."/>
            <person name="Binder M."/>
            <person name="Bloem J."/>
            <person name="Labutti K."/>
            <person name="Salamov A."/>
            <person name="Andreopoulos B."/>
            <person name="Baker S."/>
            <person name="Barry K."/>
            <person name="Bills G."/>
            <person name="Bluhm B."/>
            <person name="Cannon C."/>
            <person name="Castanera R."/>
            <person name="Culley D."/>
            <person name="Daum C."/>
            <person name="Ezra D."/>
            <person name="Gonzalez J."/>
            <person name="Henrissat B."/>
            <person name="Kuo A."/>
            <person name="Liang C."/>
            <person name="Lipzen A."/>
            <person name="Lutzoni F."/>
            <person name="Magnuson J."/>
            <person name="Mondo S."/>
            <person name="Nolan M."/>
            <person name="Ohm R."/>
            <person name="Pangilinan J."/>
            <person name="Park H.-J."/>
            <person name="Ramirez L."/>
            <person name="Alfaro M."/>
            <person name="Sun H."/>
            <person name="Tritt A."/>
            <person name="Yoshinaga Y."/>
            <person name="Zwiers L.-H."/>
            <person name="Turgeon B."/>
            <person name="Goodwin S."/>
            <person name="Spatafora J."/>
            <person name="Crous P."/>
            <person name="Grigoriev I."/>
        </authorList>
    </citation>
    <scope>NUCLEOTIDE SEQUENCE</scope>
    <source>
        <strain evidence="5">CBS 130266</strain>
    </source>
</reference>
<gene>
    <name evidence="5" type="ORF">EJ08DRAFT_730544</name>
</gene>
<keyword evidence="2" id="KW-0443">Lipid metabolism</keyword>
<dbReference type="InterPro" id="IPR016035">
    <property type="entry name" value="Acyl_Trfase/lysoPLipase"/>
</dbReference>
<evidence type="ECO:0008006" key="7">
    <source>
        <dbReference type="Google" id="ProtNLM"/>
    </source>
</evidence>
<dbReference type="AlphaFoldDB" id="A0A9P4NYN6"/>
<dbReference type="GO" id="GO:0016042">
    <property type="term" value="P:lipid catabolic process"/>
    <property type="evidence" value="ECO:0007669"/>
    <property type="project" value="UniProtKB-KW"/>
</dbReference>
<evidence type="ECO:0000256" key="3">
    <source>
        <dbReference type="SAM" id="MobiDB-lite"/>
    </source>
</evidence>
<feature type="transmembrane region" description="Helical" evidence="4">
    <location>
        <begin position="69"/>
        <end position="89"/>
    </location>
</feature>
<dbReference type="Gene3D" id="3.40.1090.10">
    <property type="entry name" value="Cytosolic phospholipase A2 catalytic domain"/>
    <property type="match status" value="1"/>
</dbReference>
<evidence type="ECO:0000256" key="4">
    <source>
        <dbReference type="SAM" id="Phobius"/>
    </source>
</evidence>
<keyword evidence="4" id="KW-0472">Membrane</keyword>
<feature type="region of interest" description="Disordered" evidence="3">
    <location>
        <begin position="1"/>
        <end position="35"/>
    </location>
</feature>
<comment type="caution">
    <text evidence="5">The sequence shown here is derived from an EMBL/GenBank/DDBJ whole genome shotgun (WGS) entry which is preliminary data.</text>
</comment>
<dbReference type="Proteomes" id="UP000800235">
    <property type="component" value="Unassembled WGS sequence"/>
</dbReference>
<proteinExistence type="predicted"/>
<keyword evidence="4" id="KW-0812">Transmembrane</keyword>
<dbReference type="GO" id="GO:0019369">
    <property type="term" value="P:arachidonate metabolic process"/>
    <property type="evidence" value="ECO:0007669"/>
    <property type="project" value="TreeGrafter"/>
</dbReference>
<dbReference type="GO" id="GO:0016020">
    <property type="term" value="C:membrane"/>
    <property type="evidence" value="ECO:0007669"/>
    <property type="project" value="TreeGrafter"/>
</dbReference>
<accession>A0A9P4NYN6</accession>
<dbReference type="PANTHER" id="PTHR24185">
    <property type="entry name" value="CALCIUM-INDEPENDENT PHOSPHOLIPASE A2-GAMMA"/>
    <property type="match status" value="1"/>
</dbReference>
<protein>
    <recommendedName>
        <fullName evidence="7">PNPLA domain-containing protein</fullName>
    </recommendedName>
</protein>
<keyword evidence="1" id="KW-0378">Hydrolase</keyword>
<evidence type="ECO:0000313" key="6">
    <source>
        <dbReference type="Proteomes" id="UP000800235"/>
    </source>
</evidence>
<organism evidence="5 6">
    <name type="scientific">Tothia fuscella</name>
    <dbReference type="NCBI Taxonomy" id="1048955"/>
    <lineage>
        <taxon>Eukaryota</taxon>
        <taxon>Fungi</taxon>
        <taxon>Dikarya</taxon>
        <taxon>Ascomycota</taxon>
        <taxon>Pezizomycotina</taxon>
        <taxon>Dothideomycetes</taxon>
        <taxon>Pleosporomycetidae</taxon>
        <taxon>Venturiales</taxon>
        <taxon>Cylindrosympodiaceae</taxon>
        <taxon>Tothia</taxon>
    </lineage>
</organism>
<keyword evidence="2" id="KW-0442">Lipid degradation</keyword>
<name>A0A9P4NYN6_9PEZI</name>
<evidence type="ECO:0000313" key="5">
    <source>
        <dbReference type="EMBL" id="KAF2434859.1"/>
    </source>
</evidence>
<dbReference type="PANTHER" id="PTHR24185:SF1">
    <property type="entry name" value="CALCIUM-INDEPENDENT PHOSPHOLIPASE A2-GAMMA"/>
    <property type="match status" value="1"/>
</dbReference>